<evidence type="ECO:0000313" key="3">
    <source>
        <dbReference type="Proteomes" id="UP000515811"/>
    </source>
</evidence>
<organism evidence="2 3">
    <name type="scientific">Diaphorobacter ruginosibacter</name>
    <dbReference type="NCBI Taxonomy" id="1715720"/>
    <lineage>
        <taxon>Bacteria</taxon>
        <taxon>Pseudomonadati</taxon>
        <taxon>Pseudomonadota</taxon>
        <taxon>Betaproteobacteria</taxon>
        <taxon>Burkholderiales</taxon>
        <taxon>Comamonadaceae</taxon>
        <taxon>Diaphorobacter</taxon>
    </lineage>
</organism>
<dbReference type="InterPro" id="IPR050491">
    <property type="entry name" value="AmpC-like"/>
</dbReference>
<evidence type="ECO:0000313" key="2">
    <source>
        <dbReference type="EMBL" id="QNN57543.1"/>
    </source>
</evidence>
<dbReference type="AlphaFoldDB" id="A0A7G9RPL8"/>
<accession>A0A7G9RPL8</accession>
<dbReference type="Proteomes" id="UP000515811">
    <property type="component" value="Chromosome"/>
</dbReference>
<name>A0A7G9RPL8_9BURK</name>
<protein>
    <submittedName>
        <fullName evidence="2">Beta-lactamase family protein</fullName>
    </submittedName>
</protein>
<dbReference type="Gene3D" id="3.40.710.10">
    <property type="entry name" value="DD-peptidase/beta-lactamase superfamily"/>
    <property type="match status" value="1"/>
</dbReference>
<sequence length="559" mass="60005">MNHSQAEISAMASAHLKALDALLEPCDRTDSPGAIVAVALHGRVIYRKAVGMASLEHGVANTPATRVRISSTSKHFTAMGILLLVEDGLVRLDDPLQKHLPEFPMLSDKGPTIAHLLTHTGGWRSYDELWSMSNGLVFHEPGTGMPAMQRQSALNFEPGTRMAYSNGGYHMLAKIIERVSGMGYNEFLTRRLFVPLDMPDTQSVPTDHDVVRGLADRYIPKVGGGWRHGVYPCELEGGGSLVSTVDDMLRWLAHLRGDRKIVGRPGTWASLHAPTTLDSGAQVAYGFGLSRHPYRGVDIIHHSGAVLGATSQMLTVPSHGLDIVILVNGAPLHPGALALKIVDLVLGDALPERHEVRPSASAFPAIVGRNYAAQEEGGLIRFGEAEEKITLSWQSAPGVPMHHAGDRVWVGVQEIAISDMEFSASAVQKAQAPHVLEVKEAGVAVSYELLPETPPTAAELAPRLVGSYHGADLDATAEITLADGRLQAAVRGRYGSVEGTLEILSDRVLSLVSSDALLSRLGRVTVFVDCDDATGAATGLRLSTARSRNVCMHRIGERK</sequence>
<reference evidence="2 3" key="1">
    <citation type="submission" date="2020-08" db="EMBL/GenBank/DDBJ databases">
        <title>Genome sequence of Diaphorobacter ruginosibacter DSM 27467T.</title>
        <authorList>
            <person name="Hyun D.-W."/>
            <person name="Bae J.-W."/>
        </authorList>
    </citation>
    <scope>NUCLEOTIDE SEQUENCE [LARGE SCALE GENOMIC DNA]</scope>
    <source>
        <strain evidence="2 3">DSM 27467</strain>
    </source>
</reference>
<dbReference type="InterPro" id="IPR012338">
    <property type="entry name" value="Beta-lactam/transpept-like"/>
</dbReference>
<feature type="domain" description="Beta-lactamase-related" evidence="1">
    <location>
        <begin position="22"/>
        <end position="336"/>
    </location>
</feature>
<dbReference type="EMBL" id="CP060714">
    <property type="protein sequence ID" value="QNN57543.1"/>
    <property type="molecule type" value="Genomic_DNA"/>
</dbReference>
<dbReference type="PANTHER" id="PTHR46825">
    <property type="entry name" value="D-ALANYL-D-ALANINE-CARBOXYPEPTIDASE/ENDOPEPTIDASE AMPH"/>
    <property type="match status" value="1"/>
</dbReference>
<proteinExistence type="predicted"/>
<dbReference type="KEGG" id="drg:H9K76_01155"/>
<keyword evidence="3" id="KW-1185">Reference proteome</keyword>
<evidence type="ECO:0000259" key="1">
    <source>
        <dbReference type="Pfam" id="PF00144"/>
    </source>
</evidence>
<dbReference type="InterPro" id="IPR001466">
    <property type="entry name" value="Beta-lactam-related"/>
</dbReference>
<dbReference type="RefSeq" id="WP_187597791.1">
    <property type="nucleotide sequence ID" value="NZ_CP060714.1"/>
</dbReference>
<dbReference type="SUPFAM" id="SSF56601">
    <property type="entry name" value="beta-lactamase/transpeptidase-like"/>
    <property type="match status" value="1"/>
</dbReference>
<dbReference type="Pfam" id="PF00144">
    <property type="entry name" value="Beta-lactamase"/>
    <property type="match status" value="1"/>
</dbReference>
<dbReference type="PANTHER" id="PTHR46825:SF9">
    <property type="entry name" value="BETA-LACTAMASE-RELATED DOMAIN-CONTAINING PROTEIN"/>
    <property type="match status" value="1"/>
</dbReference>
<gene>
    <name evidence="2" type="ORF">H9K76_01155</name>
</gene>